<dbReference type="GO" id="GO:0010181">
    <property type="term" value="F:FMN binding"/>
    <property type="evidence" value="ECO:0007669"/>
    <property type="project" value="InterPro"/>
</dbReference>
<comment type="cofactor">
    <cofactor evidence="1">
        <name>Fe cation</name>
        <dbReference type="ChEBI" id="CHEBI:24875"/>
    </cofactor>
</comment>
<feature type="domain" description="Flavodoxin-like" evidence="6">
    <location>
        <begin position="253"/>
        <end position="391"/>
    </location>
</feature>
<dbReference type="GO" id="GO:0046872">
    <property type="term" value="F:metal ion binding"/>
    <property type="evidence" value="ECO:0007669"/>
    <property type="project" value="InterPro"/>
</dbReference>
<dbReference type="Gene3D" id="3.40.50.360">
    <property type="match status" value="1"/>
</dbReference>
<dbReference type="InterPro" id="IPR008254">
    <property type="entry name" value="Flavodoxin/NO_synth"/>
</dbReference>
<dbReference type="InterPro" id="IPR045761">
    <property type="entry name" value="ODP_dom"/>
</dbReference>
<sequence>MGAIQAMDNVYYVGVQDKDLRVFDIIMHSDYGTSYNSYLVRGSEKTALFETCKLEFWDEYIANIREVCDPSEIDYIVVNHTEPDHAGCMERLLELAPNAKVLGSSTALTFLKEIVNHPFPSQAVTEADQIDLGGLTLTFLSVPFLHWPDSMYTYIPELKALFSCDSFGCHYADDRVFNDLIDGDFTDAYLYYFTHIIGPFKRPFMTKALDKIAALDIQFIGNGHGPVLRSNIQKYLDMYREWCAPQAKTGKDVVIAYVSAYGYTRSLAEAIAKGVKEAGVEVKLFDLVTDNAEEAKAAIADADGFLLGSPTLVGDALPPVYDMMLGLNPIIHRGKFAGAFGSYGWSGEAVPNLVARMQQLKLSMPLEGMKIRFKPTEQDLDNAVSYGKQFAEAVLAK</sequence>
<gene>
    <name evidence="7" type="ORF">H9698_06480</name>
</gene>
<reference evidence="7" key="2">
    <citation type="submission" date="2021-04" db="EMBL/GenBank/DDBJ databases">
        <authorList>
            <person name="Gilroy R."/>
        </authorList>
    </citation>
    <scope>NUCLEOTIDE SEQUENCE</scope>
    <source>
        <strain evidence="7">5933</strain>
    </source>
</reference>
<dbReference type="InterPro" id="IPR029039">
    <property type="entry name" value="Flavoprotein-like_sf"/>
</dbReference>
<dbReference type="SUPFAM" id="SSF52218">
    <property type="entry name" value="Flavoproteins"/>
    <property type="match status" value="1"/>
</dbReference>
<accession>A0A9D2Q6M0</accession>
<dbReference type="Gene3D" id="3.60.15.10">
    <property type="entry name" value="Ribonuclease Z/Hydroxyacylglutathione hydrolase-like"/>
    <property type="match status" value="1"/>
</dbReference>
<evidence type="ECO:0000259" key="6">
    <source>
        <dbReference type="PROSITE" id="PS50902"/>
    </source>
</evidence>
<evidence type="ECO:0000256" key="1">
    <source>
        <dbReference type="ARBA" id="ARBA00001962"/>
    </source>
</evidence>
<dbReference type="SMART" id="SM00849">
    <property type="entry name" value="Lactamase_B"/>
    <property type="match status" value="1"/>
</dbReference>
<dbReference type="PANTHER" id="PTHR32145">
    <property type="entry name" value="DIFLAVIN FLAVOPROTEIN A 2-RELATED"/>
    <property type="match status" value="1"/>
</dbReference>
<dbReference type="PANTHER" id="PTHR32145:SF11">
    <property type="entry name" value="DIFLAVIN FLAVOPROTEIN A 2-RELATED"/>
    <property type="match status" value="1"/>
</dbReference>
<comment type="caution">
    <text evidence="7">The sequence shown here is derived from an EMBL/GenBank/DDBJ whole genome shotgun (WGS) entry which is preliminary data.</text>
</comment>
<dbReference type="GO" id="GO:0016651">
    <property type="term" value="F:oxidoreductase activity, acting on NAD(P)H"/>
    <property type="evidence" value="ECO:0007669"/>
    <property type="project" value="UniProtKB-ARBA"/>
</dbReference>
<evidence type="ECO:0000256" key="3">
    <source>
        <dbReference type="ARBA" id="ARBA00022448"/>
    </source>
</evidence>
<organism evidence="7 8">
    <name type="scientific">Candidatus Ruthenibacterium merdavium</name>
    <dbReference type="NCBI Taxonomy" id="2838752"/>
    <lineage>
        <taxon>Bacteria</taxon>
        <taxon>Bacillati</taxon>
        <taxon>Bacillota</taxon>
        <taxon>Clostridia</taxon>
        <taxon>Eubacteriales</taxon>
        <taxon>Oscillospiraceae</taxon>
        <taxon>Ruthenibacterium</taxon>
    </lineage>
</organism>
<dbReference type="SUPFAM" id="SSF56281">
    <property type="entry name" value="Metallo-hydrolase/oxidoreductase"/>
    <property type="match status" value="1"/>
</dbReference>
<name>A0A9D2Q6M0_9FIRM</name>
<dbReference type="PIRSF" id="PIRSF005243">
    <property type="entry name" value="ROO"/>
    <property type="match status" value="1"/>
</dbReference>
<evidence type="ECO:0000256" key="4">
    <source>
        <dbReference type="ARBA" id="ARBA00022982"/>
    </source>
</evidence>
<dbReference type="Pfam" id="PF19583">
    <property type="entry name" value="ODP"/>
    <property type="match status" value="1"/>
</dbReference>
<dbReference type="PROSITE" id="PS50902">
    <property type="entry name" value="FLAVODOXIN_LIKE"/>
    <property type="match status" value="1"/>
</dbReference>
<reference evidence="7" key="1">
    <citation type="journal article" date="2021" name="PeerJ">
        <title>Extensive microbial diversity within the chicken gut microbiome revealed by metagenomics and culture.</title>
        <authorList>
            <person name="Gilroy R."/>
            <person name="Ravi A."/>
            <person name="Getino M."/>
            <person name="Pursley I."/>
            <person name="Horton D.L."/>
            <person name="Alikhan N.F."/>
            <person name="Baker D."/>
            <person name="Gharbi K."/>
            <person name="Hall N."/>
            <person name="Watson M."/>
            <person name="Adriaenssens E.M."/>
            <person name="Foster-Nyarko E."/>
            <person name="Jarju S."/>
            <person name="Secka A."/>
            <person name="Antonio M."/>
            <person name="Oren A."/>
            <person name="Chaudhuri R.R."/>
            <person name="La Ragione R."/>
            <person name="Hildebrand F."/>
            <person name="Pallen M.J."/>
        </authorList>
    </citation>
    <scope>NUCLEOTIDE SEQUENCE</scope>
    <source>
        <strain evidence="7">5933</strain>
    </source>
</reference>
<protein>
    <submittedName>
        <fullName evidence="7">FprA family A-type flavoprotein</fullName>
    </submittedName>
</protein>
<evidence type="ECO:0000256" key="5">
    <source>
        <dbReference type="ARBA" id="ARBA00023004"/>
    </source>
</evidence>
<proteinExistence type="inferred from homology"/>
<dbReference type="InterPro" id="IPR036866">
    <property type="entry name" value="RibonucZ/Hydroxyglut_hydro"/>
</dbReference>
<dbReference type="CDD" id="cd07709">
    <property type="entry name" value="flavodiiron_proteins_MBL-fold"/>
    <property type="match status" value="1"/>
</dbReference>
<dbReference type="GO" id="GO:0009055">
    <property type="term" value="F:electron transfer activity"/>
    <property type="evidence" value="ECO:0007669"/>
    <property type="project" value="InterPro"/>
</dbReference>
<keyword evidence="5" id="KW-0408">Iron</keyword>
<dbReference type="Proteomes" id="UP000823918">
    <property type="component" value="Unassembled WGS sequence"/>
</dbReference>
<dbReference type="InterPro" id="IPR051285">
    <property type="entry name" value="NADH_oxidoreductase_modular"/>
</dbReference>
<comment type="similarity">
    <text evidence="2">In the N-terminal section; belongs to the zinc metallo-hydrolase group 3 family.</text>
</comment>
<dbReference type="EMBL" id="DWWA01000031">
    <property type="protein sequence ID" value="HJC72422.1"/>
    <property type="molecule type" value="Genomic_DNA"/>
</dbReference>
<dbReference type="InterPro" id="IPR016440">
    <property type="entry name" value="Rubredoxin-O_OxRdtase"/>
</dbReference>
<keyword evidence="3" id="KW-0813">Transport</keyword>
<evidence type="ECO:0000256" key="2">
    <source>
        <dbReference type="ARBA" id="ARBA00007121"/>
    </source>
</evidence>
<dbReference type="Pfam" id="PF00258">
    <property type="entry name" value="Flavodoxin_1"/>
    <property type="match status" value="1"/>
</dbReference>
<evidence type="ECO:0000313" key="7">
    <source>
        <dbReference type="EMBL" id="HJC72422.1"/>
    </source>
</evidence>
<evidence type="ECO:0000313" key="8">
    <source>
        <dbReference type="Proteomes" id="UP000823918"/>
    </source>
</evidence>
<dbReference type="AlphaFoldDB" id="A0A9D2Q6M0"/>
<keyword evidence="4" id="KW-0249">Electron transport</keyword>
<dbReference type="InterPro" id="IPR001279">
    <property type="entry name" value="Metallo-B-lactamas"/>
</dbReference>